<keyword evidence="2" id="KW-1185">Reference proteome</keyword>
<reference evidence="1" key="2">
    <citation type="submission" date="2025-08" db="UniProtKB">
        <authorList>
            <consortium name="Ensembl"/>
        </authorList>
    </citation>
    <scope>IDENTIFICATION</scope>
</reference>
<proteinExistence type="predicted"/>
<dbReference type="Ensembl" id="ENSACAT00000000429.3">
    <property type="protein sequence ID" value="ENSACAP00000000412.3"/>
    <property type="gene ID" value="ENSACAG00000000517.3"/>
</dbReference>
<evidence type="ECO:0000313" key="1">
    <source>
        <dbReference type="Ensembl" id="ENSACAP00000000412.3"/>
    </source>
</evidence>
<reference evidence="1" key="3">
    <citation type="submission" date="2025-09" db="UniProtKB">
        <authorList>
            <consortium name="Ensembl"/>
        </authorList>
    </citation>
    <scope>IDENTIFICATION</scope>
</reference>
<dbReference type="Proteomes" id="UP000001646">
    <property type="component" value="Unplaced"/>
</dbReference>
<dbReference type="HOGENOM" id="CLU_177210_1_1_1"/>
<reference evidence="1" key="1">
    <citation type="submission" date="2009-12" db="EMBL/GenBank/DDBJ databases">
        <title>The Genome Sequence of Anolis carolinensis (Green Anole Lizard).</title>
        <authorList>
            <consortium name="The Genome Sequencing Platform"/>
            <person name="Di Palma F."/>
            <person name="Alfoldi J."/>
            <person name="Heiman D."/>
            <person name="Young S."/>
            <person name="Grabherr M."/>
            <person name="Johnson J."/>
            <person name="Lander E.S."/>
            <person name="Lindblad-Toh K."/>
        </authorList>
    </citation>
    <scope>NUCLEOTIDE SEQUENCE [LARGE SCALE GENOMIC DNA]</scope>
    <source>
        <strain evidence="1">JBL SC #1</strain>
    </source>
</reference>
<dbReference type="Bgee" id="ENSACAG00000000517">
    <property type="expression patterns" value="Expressed in ovary and 12 other cell types or tissues"/>
</dbReference>
<dbReference type="eggNOG" id="ENOG502SC73">
    <property type="taxonomic scope" value="Eukaryota"/>
</dbReference>
<dbReference type="AlphaFoldDB" id="H9G3Q9"/>
<dbReference type="STRING" id="28377.ENSACAP00000000412"/>
<evidence type="ECO:0000313" key="2">
    <source>
        <dbReference type="Proteomes" id="UP000001646"/>
    </source>
</evidence>
<accession>H9G3Q9</accession>
<protein>
    <recommendedName>
        <fullName evidence="3">Cx9C motif-containing protein 4</fullName>
    </recommendedName>
</protein>
<organism evidence="1 2">
    <name type="scientific">Anolis carolinensis</name>
    <name type="common">Green anole</name>
    <name type="synonym">American chameleon</name>
    <dbReference type="NCBI Taxonomy" id="28377"/>
    <lineage>
        <taxon>Eukaryota</taxon>
        <taxon>Metazoa</taxon>
        <taxon>Chordata</taxon>
        <taxon>Craniata</taxon>
        <taxon>Vertebrata</taxon>
        <taxon>Euteleostomi</taxon>
        <taxon>Lepidosauria</taxon>
        <taxon>Squamata</taxon>
        <taxon>Bifurcata</taxon>
        <taxon>Unidentata</taxon>
        <taxon>Episquamata</taxon>
        <taxon>Toxicofera</taxon>
        <taxon>Iguania</taxon>
        <taxon>Dactyloidae</taxon>
        <taxon>Anolis</taxon>
    </lineage>
</organism>
<sequence length="78" mass="8921">MLHQRKGQLYKQEKRCRGSLCEEMFVRNSPMTLRCKAAIQEMRKCCVRYPSGRTVFCSGLESEEKEEQKSTSGGGALE</sequence>
<name>H9G3Q9_ANOCA</name>
<dbReference type="Gene3D" id="1.10.287.1130">
    <property type="entry name" value="CytochromE C oxidase copper chaperone"/>
    <property type="match status" value="1"/>
</dbReference>
<dbReference type="SUPFAM" id="SSF47072">
    <property type="entry name" value="Cysteine alpha-hairpin motif"/>
    <property type="match status" value="1"/>
</dbReference>
<evidence type="ECO:0008006" key="3">
    <source>
        <dbReference type="Google" id="ProtNLM"/>
    </source>
</evidence>
<dbReference type="InterPro" id="IPR009069">
    <property type="entry name" value="Cys_alpha_HP_mot_SF"/>
</dbReference>
<dbReference type="InParanoid" id="H9G3Q9"/>